<organism evidence="2">
    <name type="scientific">viral metagenome</name>
    <dbReference type="NCBI Taxonomy" id="1070528"/>
    <lineage>
        <taxon>unclassified sequences</taxon>
        <taxon>metagenomes</taxon>
        <taxon>organismal metagenomes</taxon>
    </lineage>
</organism>
<protein>
    <submittedName>
        <fullName evidence="2">Uncharacterized protein</fullName>
    </submittedName>
</protein>
<evidence type="ECO:0000313" key="2">
    <source>
        <dbReference type="EMBL" id="QHU30074.1"/>
    </source>
</evidence>
<sequence>MSMSGGGNNKSGPNPPSHFKMWRYTPQRRKQVRRGKEQFSPFSFFSEVPPSPDSLGLWTEWLPTPKKSPDIKSWLNQLNQFMKTYKSKTLVFRIQAPESGSWTDSIDYTAWLKYWALDNDGLNTLFSGVTTLREIHYLPYINITDTTTKAEACTQASYAYKFIHDNLGSLTLSIVNASNVKTYMCIEPENINSAKSPPPTTDYHKLLETGANNSAQLTAMVVSKIVKNSALLLSCVSAPTVGKSINSIKGVNKYIGEWYSDNSIDALSQDFYNKSVSQITKSWRGSIKLGDTIMENYYAMLSIETNYQRRPNNDIVGYINPPKINTGAARLGPQPQSKTIQLAQSITTAYSLKNEVLVYSGEYLEQWGKSNSESISTVTNKPKDTLSLQSL</sequence>
<feature type="region of interest" description="Disordered" evidence="1">
    <location>
        <begin position="1"/>
        <end position="21"/>
    </location>
</feature>
<proteinExistence type="predicted"/>
<dbReference type="AlphaFoldDB" id="A0A6C0LKK9"/>
<reference evidence="2" key="1">
    <citation type="journal article" date="2020" name="Nature">
        <title>Giant virus diversity and host interactions through global metagenomics.</title>
        <authorList>
            <person name="Schulz F."/>
            <person name="Roux S."/>
            <person name="Paez-Espino D."/>
            <person name="Jungbluth S."/>
            <person name="Walsh D.A."/>
            <person name="Denef V.J."/>
            <person name="McMahon K.D."/>
            <person name="Konstantinidis K.T."/>
            <person name="Eloe-Fadrosh E.A."/>
            <person name="Kyrpides N.C."/>
            <person name="Woyke T."/>
        </authorList>
    </citation>
    <scope>NUCLEOTIDE SEQUENCE</scope>
    <source>
        <strain evidence="2">GVMAG-M-3300027833-11</strain>
    </source>
</reference>
<evidence type="ECO:0000256" key="1">
    <source>
        <dbReference type="SAM" id="MobiDB-lite"/>
    </source>
</evidence>
<accession>A0A6C0LKK9</accession>
<name>A0A6C0LKK9_9ZZZZ</name>
<dbReference type="EMBL" id="MN740503">
    <property type="protein sequence ID" value="QHU30074.1"/>
    <property type="molecule type" value="Genomic_DNA"/>
</dbReference>